<dbReference type="Gene3D" id="3.40.50.620">
    <property type="entry name" value="HUPs"/>
    <property type="match status" value="1"/>
</dbReference>
<dbReference type="Pfam" id="PF03054">
    <property type="entry name" value="tRNA_Me_trans"/>
    <property type="match status" value="1"/>
</dbReference>
<evidence type="ECO:0000256" key="9">
    <source>
        <dbReference type="ARBA" id="ARBA00022884"/>
    </source>
</evidence>
<dbReference type="OrthoDB" id="3685at2759"/>
<evidence type="ECO:0000259" key="13">
    <source>
        <dbReference type="Pfam" id="PF20259"/>
    </source>
</evidence>
<keyword evidence="6" id="KW-0819">tRNA processing</keyword>
<dbReference type="InterPro" id="IPR023382">
    <property type="entry name" value="MnmA-like_central_sf"/>
</dbReference>
<comment type="function">
    <text evidence="1">Catalyzes the 2-thiolation of uridine at the wobble position (U34) of mitochondrial tRNA(Lys), tRNA(Glu) and tRNA(Gln). Required for the formation of 5-taurinomethyl-2-thiouridine (tm5s2U) of mitochondrial tRNA(Lys), tRNA(Glu), and tRNA(Gln) at the wobble position. ATP is required to activate the C2 atom of the wobble base.</text>
</comment>
<evidence type="ECO:0000256" key="1">
    <source>
        <dbReference type="ARBA" id="ARBA00003986"/>
    </source>
</evidence>
<evidence type="ECO:0000256" key="2">
    <source>
        <dbReference type="ARBA" id="ARBA00006191"/>
    </source>
</evidence>
<dbReference type="InterPro" id="IPR046885">
    <property type="entry name" value="MnmA-like_C"/>
</dbReference>
<comment type="catalytic activity">
    <reaction evidence="11">
        <text>5-taurinomethyluridine(34) in tRNA + S-sulfanyl-L-cysteinyl-[protein] + AH2 + ATP = 5-taurinomethyl-2-thiouridine(34) in tRNA + L-cysteinyl-[protein] + A + AMP + diphosphate + H(+)</text>
        <dbReference type="Rhea" id="RHEA:47040"/>
        <dbReference type="Rhea" id="RHEA-COMP:10131"/>
        <dbReference type="Rhea" id="RHEA-COMP:11726"/>
        <dbReference type="Rhea" id="RHEA-COMP:11732"/>
        <dbReference type="Rhea" id="RHEA-COMP:11733"/>
        <dbReference type="ChEBI" id="CHEBI:13193"/>
        <dbReference type="ChEBI" id="CHEBI:15378"/>
        <dbReference type="ChEBI" id="CHEBI:17499"/>
        <dbReference type="ChEBI" id="CHEBI:29950"/>
        <dbReference type="ChEBI" id="CHEBI:30616"/>
        <dbReference type="ChEBI" id="CHEBI:33019"/>
        <dbReference type="ChEBI" id="CHEBI:61963"/>
        <dbReference type="ChEBI" id="CHEBI:87171"/>
        <dbReference type="ChEBI" id="CHEBI:87172"/>
        <dbReference type="ChEBI" id="CHEBI:456215"/>
        <dbReference type="EC" id="2.8.1.14"/>
    </reaction>
</comment>
<keyword evidence="9" id="KW-0694">RNA-binding</keyword>
<keyword evidence="15" id="KW-1185">Reference proteome</keyword>
<dbReference type="EC" id="2.8.1.14" evidence="3"/>
<dbReference type="InterPro" id="IPR014729">
    <property type="entry name" value="Rossmann-like_a/b/a_fold"/>
</dbReference>
<evidence type="ECO:0000313" key="15">
    <source>
        <dbReference type="Proteomes" id="UP000018144"/>
    </source>
</evidence>
<dbReference type="PANTHER" id="PTHR11933:SF5">
    <property type="entry name" value="MITOCHONDRIAL TRNA-SPECIFIC 2-THIOURIDYLASE 1"/>
    <property type="match status" value="1"/>
</dbReference>
<dbReference type="GO" id="GO:0005739">
    <property type="term" value="C:mitochondrion"/>
    <property type="evidence" value="ECO:0007669"/>
    <property type="project" value="TreeGrafter"/>
</dbReference>
<evidence type="ECO:0000259" key="12">
    <source>
        <dbReference type="Pfam" id="PF20258"/>
    </source>
</evidence>
<evidence type="ECO:0000256" key="11">
    <source>
        <dbReference type="ARBA" id="ARBA00049564"/>
    </source>
</evidence>
<evidence type="ECO:0000256" key="5">
    <source>
        <dbReference type="ARBA" id="ARBA00022679"/>
    </source>
</evidence>
<evidence type="ECO:0000313" key="14">
    <source>
        <dbReference type="EMBL" id="CCX16147.1"/>
    </source>
</evidence>
<dbReference type="Pfam" id="PF20259">
    <property type="entry name" value="tRNA_Me_trans_M"/>
    <property type="match status" value="1"/>
</dbReference>
<dbReference type="AlphaFoldDB" id="U4L9W1"/>
<keyword evidence="5" id="KW-0808">Transferase</keyword>
<dbReference type="InterPro" id="IPR046884">
    <property type="entry name" value="MnmA-like_central"/>
</dbReference>
<keyword evidence="7" id="KW-0547">Nucleotide-binding</keyword>
<dbReference type="eggNOG" id="KOG2805">
    <property type="taxonomic scope" value="Eukaryota"/>
</dbReference>
<protein>
    <recommendedName>
        <fullName evidence="3">tRNA-5-taurinomethyluridine 2-sulfurtransferase</fullName>
        <ecNumber evidence="3">2.8.1.14</ecNumber>
    </recommendedName>
</protein>
<evidence type="ECO:0000256" key="3">
    <source>
        <dbReference type="ARBA" id="ARBA00011953"/>
    </source>
</evidence>
<dbReference type="PANTHER" id="PTHR11933">
    <property type="entry name" value="TRNA 5-METHYLAMINOMETHYL-2-THIOURIDYLATE -METHYLTRANSFERASE"/>
    <property type="match status" value="1"/>
</dbReference>
<feature type="domain" description="tRNA-specific 2-thiouridylase MnmA-like C-terminal" evidence="12">
    <location>
        <begin position="393"/>
        <end position="430"/>
    </location>
</feature>
<name>U4L9W1_PYROM</name>
<dbReference type="Pfam" id="PF20258">
    <property type="entry name" value="tRNA_Me_trans_C"/>
    <property type="match status" value="1"/>
</dbReference>
<dbReference type="GO" id="GO:0002143">
    <property type="term" value="P:tRNA wobble position uridine thiolation"/>
    <property type="evidence" value="ECO:0007669"/>
    <property type="project" value="TreeGrafter"/>
</dbReference>
<sequence>MRLPRPTDKIFLALSSGVDSSVTASILLKQHPAENLHPIYITNWTPSQHPTSTAGLLGAYGKPAPASKPAPQKCHDAEFSRVEQICKHLRLPHKPLRLSFEKEYWLDVFSPMLNAYQKGWTPNPDVSCNRSIKFGALFPKLQQLAGSEDWWVATGHYARSKDGKLWRSKDRRKDQTYFLSTIPDSCLSRCLFPLGDAGLKKSEVKEKANALAIPGWRDGETTDESFGLCFVEPAGGFRRFLGEYLDETPGDIVVGNETRLFPEGTVLMPAPGAVVGRHEGLWHATVGEKAHMQLPQGSKEFQGRWYVSRKDIDRNTIEVVKGGDNRALFSKAMVVGDWRWLGEDAERSALEAERGREIIEDGDVWERGLVTQFRHMQRPQLVTDIQVLGDGEEEGTKRVRISFKTPQKAVTLGQSAALWDGERCLGGGVIENTEGLD</sequence>
<proteinExistence type="inferred from homology"/>
<evidence type="ECO:0000256" key="4">
    <source>
        <dbReference type="ARBA" id="ARBA00022555"/>
    </source>
</evidence>
<organism evidence="14 15">
    <name type="scientific">Pyronema omphalodes (strain CBS 100304)</name>
    <name type="common">Pyronema confluens</name>
    <dbReference type="NCBI Taxonomy" id="1076935"/>
    <lineage>
        <taxon>Eukaryota</taxon>
        <taxon>Fungi</taxon>
        <taxon>Dikarya</taxon>
        <taxon>Ascomycota</taxon>
        <taxon>Pezizomycotina</taxon>
        <taxon>Pezizomycetes</taxon>
        <taxon>Pezizales</taxon>
        <taxon>Pyronemataceae</taxon>
        <taxon>Pyronema</taxon>
    </lineage>
</organism>
<gene>
    <name evidence="14" type="ORF">PCON_02678</name>
</gene>
<dbReference type="Proteomes" id="UP000018144">
    <property type="component" value="Unassembled WGS sequence"/>
</dbReference>
<keyword evidence="8" id="KW-0067">ATP-binding</keyword>
<dbReference type="Gene3D" id="2.30.30.280">
    <property type="entry name" value="Adenine nucleotide alpha hydrolases-like domains"/>
    <property type="match status" value="1"/>
</dbReference>
<reference evidence="14 15" key="1">
    <citation type="journal article" date="2013" name="PLoS Genet.">
        <title>The genome and development-dependent transcriptomes of Pyronema confluens: a window into fungal evolution.</title>
        <authorList>
            <person name="Traeger S."/>
            <person name="Altegoer F."/>
            <person name="Freitag M."/>
            <person name="Gabaldon T."/>
            <person name="Kempken F."/>
            <person name="Kumar A."/>
            <person name="Marcet-Houben M."/>
            <person name="Poggeler S."/>
            <person name="Stajich J.E."/>
            <person name="Nowrousian M."/>
        </authorList>
    </citation>
    <scope>NUCLEOTIDE SEQUENCE [LARGE SCALE GENOMIC DNA]</scope>
    <source>
        <strain evidence="15">CBS 100304</strain>
        <tissue evidence="14">Vegetative mycelium</tissue>
    </source>
</reference>
<dbReference type="STRING" id="1076935.U4L9W1"/>
<dbReference type="NCBIfam" id="TIGR00420">
    <property type="entry name" value="trmU"/>
    <property type="match status" value="1"/>
</dbReference>
<dbReference type="SUPFAM" id="SSF52402">
    <property type="entry name" value="Adenine nucleotide alpha hydrolases-like"/>
    <property type="match status" value="1"/>
</dbReference>
<dbReference type="Gene3D" id="2.40.30.10">
    <property type="entry name" value="Translation factors"/>
    <property type="match status" value="1"/>
</dbReference>
<evidence type="ECO:0000256" key="10">
    <source>
        <dbReference type="ARBA" id="ARBA00023157"/>
    </source>
</evidence>
<evidence type="ECO:0000256" key="7">
    <source>
        <dbReference type="ARBA" id="ARBA00022741"/>
    </source>
</evidence>
<dbReference type="EMBL" id="HF936318">
    <property type="protein sequence ID" value="CCX16147.1"/>
    <property type="molecule type" value="Genomic_DNA"/>
</dbReference>
<dbReference type="InterPro" id="IPR004506">
    <property type="entry name" value="MnmA-like"/>
</dbReference>
<dbReference type="GO" id="GO:0000049">
    <property type="term" value="F:tRNA binding"/>
    <property type="evidence" value="ECO:0007669"/>
    <property type="project" value="UniProtKB-KW"/>
</dbReference>
<dbReference type="OMA" id="PFYVWDL"/>
<feature type="domain" description="tRNA-specific 2-thiouridylase MnmA-like central" evidence="13">
    <location>
        <begin position="240"/>
        <end position="320"/>
    </location>
</feature>
<evidence type="ECO:0000256" key="6">
    <source>
        <dbReference type="ARBA" id="ARBA00022694"/>
    </source>
</evidence>
<dbReference type="GO" id="GO:0016783">
    <property type="term" value="F:sulfurtransferase activity"/>
    <property type="evidence" value="ECO:0007669"/>
    <property type="project" value="InterPro"/>
</dbReference>
<comment type="similarity">
    <text evidence="2">Belongs to the MnmA/TRMU family.</text>
</comment>
<keyword evidence="4" id="KW-0820">tRNA-binding</keyword>
<evidence type="ECO:0000256" key="8">
    <source>
        <dbReference type="ARBA" id="ARBA00022840"/>
    </source>
</evidence>
<keyword evidence="10" id="KW-1015">Disulfide bond</keyword>
<dbReference type="CDD" id="cd01998">
    <property type="entry name" value="MnmA_TRMU-like"/>
    <property type="match status" value="1"/>
</dbReference>
<dbReference type="GO" id="GO:0005524">
    <property type="term" value="F:ATP binding"/>
    <property type="evidence" value="ECO:0007669"/>
    <property type="project" value="UniProtKB-KW"/>
</dbReference>
<accession>U4L9W1</accession>